<dbReference type="InterPro" id="IPR050519">
    <property type="entry name" value="Glycosyltransf_28_UgtP"/>
</dbReference>
<name>A0A9J9QF83_ACIET</name>
<dbReference type="InterPro" id="IPR007235">
    <property type="entry name" value="Glyco_trans_28_C"/>
</dbReference>
<dbReference type="EMBL" id="CP001392">
    <property type="protein sequence ID" value="ACM32600.1"/>
    <property type="molecule type" value="Genomic_DNA"/>
</dbReference>
<evidence type="ECO:0000313" key="2">
    <source>
        <dbReference type="EMBL" id="ACM32600.1"/>
    </source>
</evidence>
<evidence type="ECO:0000259" key="1">
    <source>
        <dbReference type="Pfam" id="PF04101"/>
    </source>
</evidence>
<dbReference type="SUPFAM" id="SSF53756">
    <property type="entry name" value="UDP-Glycosyltransferase/glycogen phosphorylase"/>
    <property type="match status" value="1"/>
</dbReference>
<sequence>MAPEAAPLVELIYFNAGGGHRTSALALEAAIARAGLPWQVCRTNLFEVLDPNARFRQWTGMEPEDVYNKRLARGWTLGLTHELRLLQGMIRWNHQRIMQSLRRHWAARRPAMVVSLVPNFNRAMADALEQALPGVPYVTVMTDLADCPPSFWMEPQTQQIVVCGSPYAVDQARAADFPHHRIWETSGMVLSAQFHAPVDQDRAAERARLGLDERPVGLVLFGSEGSREMVTIARRLTDTPLILACGRNAALAQDLRALRRNAPTVVLEYTREMARVMQLADFFIGKPGSGSLSEAVHMGLPPLVTRNAWTMPQERYCTEWVGEQGLGLVLPSFRSIASGVQALLADLPRYQAATRRMHNRAAAEVPQALAQILRHAQARAEWAGRWVA</sequence>
<protein>
    <submittedName>
        <fullName evidence="2">Monogalactosyldiacylglycerol synthase</fullName>
    </submittedName>
</protein>
<reference evidence="2 3" key="1">
    <citation type="journal article" date="2010" name="J. Bacteriol.">
        <title>Completed genome sequence of the anaerobic iron-oxidizing bacterium Acidovorax ebreus strain TPSY.</title>
        <authorList>
            <person name="Byrne-Bailey K.G."/>
            <person name="Weber K.A."/>
            <person name="Chair A.H."/>
            <person name="Bose S."/>
            <person name="Knox T."/>
            <person name="Spanbauer T.L."/>
            <person name="Chertkov O."/>
            <person name="Coates J.D."/>
        </authorList>
    </citation>
    <scope>NUCLEOTIDE SEQUENCE [LARGE SCALE GENOMIC DNA]</scope>
    <source>
        <strain evidence="2 3">TPSY</strain>
    </source>
</reference>
<dbReference type="PANTHER" id="PTHR43025:SF3">
    <property type="entry name" value="MONOGALACTOSYLDIACYLGLYCEROL SYNTHASE 1, CHLOROPLASTIC"/>
    <property type="match status" value="1"/>
</dbReference>
<dbReference type="RefSeq" id="WP_015912819.1">
    <property type="nucleotide sequence ID" value="NC_011992.1"/>
</dbReference>
<dbReference type="Gene3D" id="3.40.50.2000">
    <property type="entry name" value="Glycogen Phosphorylase B"/>
    <property type="match status" value="1"/>
</dbReference>
<keyword evidence="3" id="KW-1185">Reference proteome</keyword>
<dbReference type="PANTHER" id="PTHR43025">
    <property type="entry name" value="MONOGALACTOSYLDIACYLGLYCEROL SYNTHASE"/>
    <property type="match status" value="1"/>
</dbReference>
<accession>A0A9J9QF83</accession>
<organism evidence="2 3">
    <name type="scientific">Acidovorax ebreus (strain TPSY)</name>
    <name type="common">Diaphorobacter sp. (strain TPSY)</name>
    <dbReference type="NCBI Taxonomy" id="535289"/>
    <lineage>
        <taxon>Bacteria</taxon>
        <taxon>Pseudomonadati</taxon>
        <taxon>Pseudomonadota</taxon>
        <taxon>Betaproteobacteria</taxon>
        <taxon>Burkholderiales</taxon>
        <taxon>Comamonadaceae</taxon>
        <taxon>Diaphorobacter</taxon>
    </lineage>
</organism>
<gene>
    <name evidence="2" type="ordered locus">Dtpsy_1123</name>
</gene>
<evidence type="ECO:0000313" key="3">
    <source>
        <dbReference type="Proteomes" id="UP000000450"/>
    </source>
</evidence>
<dbReference type="GO" id="GO:0016758">
    <property type="term" value="F:hexosyltransferase activity"/>
    <property type="evidence" value="ECO:0007669"/>
    <property type="project" value="InterPro"/>
</dbReference>
<dbReference type="KEGG" id="dia:Dtpsy_1123"/>
<proteinExistence type="predicted"/>
<dbReference type="Pfam" id="PF04101">
    <property type="entry name" value="Glyco_tran_28_C"/>
    <property type="match status" value="1"/>
</dbReference>
<feature type="domain" description="Glycosyl transferase family 28 C-terminal" evidence="1">
    <location>
        <begin position="235"/>
        <end position="304"/>
    </location>
</feature>
<dbReference type="Proteomes" id="UP000000450">
    <property type="component" value="Chromosome"/>
</dbReference>
<dbReference type="AlphaFoldDB" id="A0A9J9QF83"/>